<evidence type="ECO:0000259" key="6">
    <source>
        <dbReference type="Pfam" id="PF00501"/>
    </source>
</evidence>
<dbReference type="InterPro" id="IPR000873">
    <property type="entry name" value="AMP-dep_synth/lig_dom"/>
</dbReference>
<dbReference type="Pfam" id="PF00501">
    <property type="entry name" value="AMP-binding"/>
    <property type="match status" value="1"/>
</dbReference>
<dbReference type="FunFam" id="3.30.300.30:FF:000007">
    <property type="entry name" value="4-coumarate--CoA ligase 2"/>
    <property type="match status" value="1"/>
</dbReference>
<gene>
    <name evidence="8" type="ORF">SELMODRAFT_116986</name>
</gene>
<keyword evidence="9" id="KW-1185">Reference proteome</keyword>
<evidence type="ECO:0000313" key="8">
    <source>
        <dbReference type="EMBL" id="EFJ16070.1"/>
    </source>
</evidence>
<dbReference type="GO" id="GO:0046949">
    <property type="term" value="P:fatty-acyl-CoA biosynthetic process"/>
    <property type="evidence" value="ECO:0000318"/>
    <property type="project" value="GO_Central"/>
</dbReference>
<dbReference type="Gramene" id="EFJ16070">
    <property type="protein sequence ID" value="EFJ16070"/>
    <property type="gene ID" value="SELMODRAFT_116986"/>
</dbReference>
<keyword evidence="4" id="KW-0067">ATP-binding</keyword>
<organism evidence="9">
    <name type="scientific">Selaginella moellendorffii</name>
    <name type="common">Spikemoss</name>
    <dbReference type="NCBI Taxonomy" id="88036"/>
    <lineage>
        <taxon>Eukaryota</taxon>
        <taxon>Viridiplantae</taxon>
        <taxon>Streptophyta</taxon>
        <taxon>Embryophyta</taxon>
        <taxon>Tracheophyta</taxon>
        <taxon>Lycopodiopsida</taxon>
        <taxon>Selaginellales</taxon>
        <taxon>Selaginellaceae</taxon>
        <taxon>Selaginella</taxon>
    </lineage>
</organism>
<dbReference type="GO" id="GO:0005524">
    <property type="term" value="F:ATP binding"/>
    <property type="evidence" value="ECO:0007669"/>
    <property type="project" value="UniProtKB-KW"/>
</dbReference>
<dbReference type="Pfam" id="PF13193">
    <property type="entry name" value="AMP-binding_C"/>
    <property type="match status" value="1"/>
</dbReference>
<dbReference type="PANTHER" id="PTHR24096:SF389">
    <property type="entry name" value="4-COUMARATE--COA LIGASE-LIKE 1"/>
    <property type="match status" value="1"/>
</dbReference>
<dbReference type="InterPro" id="IPR042099">
    <property type="entry name" value="ANL_N_sf"/>
</dbReference>
<comment type="similarity">
    <text evidence="1">Belongs to the ATP-dependent AMP-binding enzyme family.</text>
</comment>
<feature type="domain" description="AMP-binding enzyme C-terminal" evidence="7">
    <location>
        <begin position="460"/>
        <end position="535"/>
    </location>
</feature>
<accession>D8SHX4</accession>
<evidence type="ECO:0000256" key="2">
    <source>
        <dbReference type="ARBA" id="ARBA00022598"/>
    </source>
</evidence>
<dbReference type="SUPFAM" id="SSF56801">
    <property type="entry name" value="Acetyl-CoA synthetase-like"/>
    <property type="match status" value="1"/>
</dbReference>
<dbReference type="InterPro" id="IPR020845">
    <property type="entry name" value="AMP-binding_CS"/>
</dbReference>
<dbReference type="GO" id="GO:0004467">
    <property type="term" value="F:long-chain fatty acid-CoA ligase activity"/>
    <property type="evidence" value="ECO:0000318"/>
    <property type="project" value="GO_Central"/>
</dbReference>
<dbReference type="STRING" id="88036.D8SHX4"/>
<keyword evidence="3" id="KW-0547">Nucleotide-binding</keyword>
<dbReference type="KEGG" id="smo:SELMODRAFT_116986"/>
<dbReference type="HOGENOM" id="CLU_000022_59_2_1"/>
<proteinExistence type="inferred from homology"/>
<dbReference type="AlphaFoldDB" id="D8SHX4"/>
<evidence type="ECO:0008006" key="10">
    <source>
        <dbReference type="Google" id="ProtNLM"/>
    </source>
</evidence>
<feature type="domain" description="AMP-dependent synthetase/ligase" evidence="6">
    <location>
        <begin position="41"/>
        <end position="409"/>
    </location>
</feature>
<dbReference type="InParanoid" id="D8SHX4"/>
<dbReference type="OMA" id="ESCGFAT"/>
<keyword evidence="2" id="KW-0436">Ligase</keyword>
<evidence type="ECO:0000256" key="1">
    <source>
        <dbReference type="ARBA" id="ARBA00006432"/>
    </source>
</evidence>
<reference evidence="8 9" key="1">
    <citation type="journal article" date="2011" name="Science">
        <title>The Selaginella genome identifies genetic changes associated with the evolution of vascular plants.</title>
        <authorList>
            <person name="Banks J.A."/>
            <person name="Nishiyama T."/>
            <person name="Hasebe M."/>
            <person name="Bowman J.L."/>
            <person name="Gribskov M."/>
            <person name="dePamphilis C."/>
            <person name="Albert V.A."/>
            <person name="Aono N."/>
            <person name="Aoyama T."/>
            <person name="Ambrose B.A."/>
            <person name="Ashton N.W."/>
            <person name="Axtell M.J."/>
            <person name="Barker E."/>
            <person name="Barker M.S."/>
            <person name="Bennetzen J.L."/>
            <person name="Bonawitz N.D."/>
            <person name="Chapple C."/>
            <person name="Cheng C."/>
            <person name="Correa L.G."/>
            <person name="Dacre M."/>
            <person name="DeBarry J."/>
            <person name="Dreyer I."/>
            <person name="Elias M."/>
            <person name="Engstrom E.M."/>
            <person name="Estelle M."/>
            <person name="Feng L."/>
            <person name="Finet C."/>
            <person name="Floyd S.K."/>
            <person name="Frommer W.B."/>
            <person name="Fujita T."/>
            <person name="Gramzow L."/>
            <person name="Gutensohn M."/>
            <person name="Harholt J."/>
            <person name="Hattori M."/>
            <person name="Heyl A."/>
            <person name="Hirai T."/>
            <person name="Hiwatashi Y."/>
            <person name="Ishikawa M."/>
            <person name="Iwata M."/>
            <person name="Karol K.G."/>
            <person name="Koehler B."/>
            <person name="Kolukisaoglu U."/>
            <person name="Kubo M."/>
            <person name="Kurata T."/>
            <person name="Lalonde S."/>
            <person name="Li K."/>
            <person name="Li Y."/>
            <person name="Litt A."/>
            <person name="Lyons E."/>
            <person name="Manning G."/>
            <person name="Maruyama T."/>
            <person name="Michael T.P."/>
            <person name="Mikami K."/>
            <person name="Miyazaki S."/>
            <person name="Morinaga S."/>
            <person name="Murata T."/>
            <person name="Mueller-Roeber B."/>
            <person name="Nelson D.R."/>
            <person name="Obara M."/>
            <person name="Oguri Y."/>
            <person name="Olmstead R.G."/>
            <person name="Onodera N."/>
            <person name="Petersen B.L."/>
            <person name="Pils B."/>
            <person name="Prigge M."/>
            <person name="Rensing S.A."/>
            <person name="Riano-Pachon D.M."/>
            <person name="Roberts A.W."/>
            <person name="Sato Y."/>
            <person name="Scheller H.V."/>
            <person name="Schulz B."/>
            <person name="Schulz C."/>
            <person name="Shakirov E.V."/>
            <person name="Shibagaki N."/>
            <person name="Shinohara N."/>
            <person name="Shippen D.E."/>
            <person name="Soerensen I."/>
            <person name="Sotooka R."/>
            <person name="Sugimoto N."/>
            <person name="Sugita M."/>
            <person name="Sumikawa N."/>
            <person name="Tanurdzic M."/>
            <person name="Theissen G."/>
            <person name="Ulvskov P."/>
            <person name="Wakazuki S."/>
            <person name="Weng J.K."/>
            <person name="Willats W.W."/>
            <person name="Wipf D."/>
            <person name="Wolf P.G."/>
            <person name="Yang L."/>
            <person name="Zimmer A.D."/>
            <person name="Zhu Q."/>
            <person name="Mitros T."/>
            <person name="Hellsten U."/>
            <person name="Loque D."/>
            <person name="Otillar R."/>
            <person name="Salamov A."/>
            <person name="Schmutz J."/>
            <person name="Shapiro H."/>
            <person name="Lindquist E."/>
            <person name="Lucas S."/>
            <person name="Rokhsar D."/>
            <person name="Grigoriev I.V."/>
        </authorList>
    </citation>
    <scope>NUCLEOTIDE SEQUENCE [LARGE SCALE GENOMIC DNA]</scope>
</reference>
<dbReference type="PANTHER" id="PTHR24096">
    <property type="entry name" value="LONG-CHAIN-FATTY-ACID--COA LIGASE"/>
    <property type="match status" value="1"/>
</dbReference>
<evidence type="ECO:0000259" key="7">
    <source>
        <dbReference type="Pfam" id="PF13193"/>
    </source>
</evidence>
<sequence length="555" mass="60606">MGDYAPPDFTPATGEDHTFTSKLPPATVPELTIPQYVFQGVESYLERVAIVDTSDGREYTYRQLKRLVENSAAGMVQHGLKKGDVVLVILPNMAEYFIVVLGAMAAGGVFSGVNPASPSVEIEKQVRDSEAKMVITNLAGYDKVCHLKLPIVVIGENPPPEAIPLSSLFEADGQAALPFSTSPDDLCALPYSSGTTGVSKGVMLTHRNILSILSQTLADYERIPPEIREALPQYCALGLMPFFHIYGITGIGCSTMRLKGKVVVMERYELRKMLEALIKYEVQFAPLVPPIILSLVKNPLVDEYDLSKLKLNAVMTAAAPLAPELQRAFEAKFPGVEMRQAYGLTEYSCVTLSHCAPGHARGNAKKGSVGFIIPNTEMKFIDPDTGKSLPANTPGEICVRGGAVMKGYYKNPDATRSTVDDEGWLHTGDVGYIDDDGDIFIVDRVKELIKYKGFQVPPAELEAILISHPLIEDVAVIPFPDEAAGEIPVACIVRKQGSDLSQEEIFDFVSSKVAAYKKIRRIEFVSEIPKSPAGKTMRRLLRDSLLKHKTLSKSS</sequence>
<name>D8SHX4_SELML</name>
<protein>
    <recommendedName>
        <fullName evidence="10">4-coumarate--CoA ligase</fullName>
    </recommendedName>
</protein>
<dbReference type="Proteomes" id="UP000001514">
    <property type="component" value="Unassembled WGS sequence"/>
</dbReference>
<feature type="region of interest" description="Disordered" evidence="5">
    <location>
        <begin position="1"/>
        <end position="24"/>
    </location>
</feature>
<evidence type="ECO:0000256" key="3">
    <source>
        <dbReference type="ARBA" id="ARBA00022741"/>
    </source>
</evidence>
<dbReference type="Gene3D" id="3.30.300.30">
    <property type="match status" value="1"/>
</dbReference>
<dbReference type="FunFam" id="3.40.50.12780:FF:000003">
    <property type="entry name" value="Long-chain-fatty-acid--CoA ligase FadD"/>
    <property type="match status" value="1"/>
</dbReference>
<dbReference type="FunCoup" id="D8SHX4">
    <property type="interactions" value="1369"/>
</dbReference>
<dbReference type="CDD" id="cd05904">
    <property type="entry name" value="4CL"/>
    <property type="match status" value="1"/>
</dbReference>
<evidence type="ECO:0000313" key="9">
    <source>
        <dbReference type="Proteomes" id="UP000001514"/>
    </source>
</evidence>
<dbReference type="InterPro" id="IPR045851">
    <property type="entry name" value="AMP-bd_C_sf"/>
</dbReference>
<evidence type="ECO:0000256" key="4">
    <source>
        <dbReference type="ARBA" id="ARBA00022840"/>
    </source>
</evidence>
<dbReference type="EMBL" id="GL377620">
    <property type="protein sequence ID" value="EFJ16070.1"/>
    <property type="molecule type" value="Genomic_DNA"/>
</dbReference>
<dbReference type="eggNOG" id="KOG1176">
    <property type="taxonomic scope" value="Eukaryota"/>
</dbReference>
<dbReference type="PROSITE" id="PS00455">
    <property type="entry name" value="AMP_BINDING"/>
    <property type="match status" value="1"/>
</dbReference>
<dbReference type="Gene3D" id="3.40.50.12780">
    <property type="entry name" value="N-terminal domain of ligase-like"/>
    <property type="match status" value="1"/>
</dbReference>
<dbReference type="InterPro" id="IPR025110">
    <property type="entry name" value="AMP-bd_C"/>
</dbReference>
<evidence type="ECO:0000256" key="5">
    <source>
        <dbReference type="SAM" id="MobiDB-lite"/>
    </source>
</evidence>